<dbReference type="InterPro" id="IPR000073">
    <property type="entry name" value="AB_hydrolase_1"/>
</dbReference>
<dbReference type="GO" id="GO:0052689">
    <property type="term" value="F:carboxylic ester hydrolase activity"/>
    <property type="evidence" value="ECO:0007669"/>
    <property type="project" value="TreeGrafter"/>
</dbReference>
<name>A0AAW6U037_9BACT</name>
<evidence type="ECO:0000313" key="3">
    <source>
        <dbReference type="Proteomes" id="UP001431776"/>
    </source>
</evidence>
<dbReference type="SUPFAM" id="SSF53474">
    <property type="entry name" value="alpha/beta-Hydrolases"/>
    <property type="match status" value="1"/>
</dbReference>
<dbReference type="PANTHER" id="PTHR43265:SF1">
    <property type="entry name" value="ESTERASE ESTD"/>
    <property type="match status" value="1"/>
</dbReference>
<dbReference type="Pfam" id="PF12697">
    <property type="entry name" value="Abhydrolase_6"/>
    <property type="match status" value="1"/>
</dbReference>
<protein>
    <submittedName>
        <fullName evidence="2">Alpha/beta fold hydrolase</fullName>
    </submittedName>
</protein>
<sequence>MLTDVAGNWLGTITFGSVKLRIGFEISQAETAGYTGFMRSIDQSAIHIPISEVILGRNSVRVEIDAIRSAYEGTPTADGRAIVGNWLQHGTATPLVMERVDRLPEIIRPQTPKRPFPYGEEDVVYENASASVRIAGTLTLPEGNGPFPAVLLIVGSGPLDRDETVFFHKPFLVLADHLTRRGIAVLRVDKRGVGQTTGDFAEATIHDLADDVLAGVGYLKSRREIDPNHIGLLGHSEGGVVGPIAASRSADVAFLVMLAGLGQNNGDIIIFQKLLEARSHGAGDERLALMRAWYEGLYPLVREDTDSATAEKKIRALHATLTDEEKEAVGWPDSHLDDAIADQLRRHWRCDVRHDPRATLMKVRCPVLTLNGEKDMQVPAKENLAIIADALKAGGNPDFAVHEFPGLNHGFQTAHTQTASDEETISPVVLQTISDWLIARTSVPRP</sequence>
<dbReference type="InterPro" id="IPR053145">
    <property type="entry name" value="AB_hydrolase_Est10"/>
</dbReference>
<reference evidence="2" key="1">
    <citation type="submission" date="2023-05" db="EMBL/GenBank/DDBJ databases">
        <title>Anaerotaeda fermentans gen. nov., sp. nov., a novel anaerobic planctomycete of the new family within the order Sedimentisphaerales isolated from Taman Peninsula, Russia.</title>
        <authorList>
            <person name="Khomyakova M.A."/>
            <person name="Merkel A.Y."/>
            <person name="Slobodkin A.I."/>
        </authorList>
    </citation>
    <scope>NUCLEOTIDE SEQUENCE</scope>
    <source>
        <strain evidence="2">M17dextr</strain>
    </source>
</reference>
<comment type="caution">
    <text evidence="2">The sequence shown here is derived from an EMBL/GenBank/DDBJ whole genome shotgun (WGS) entry which is preliminary data.</text>
</comment>
<dbReference type="Proteomes" id="UP001431776">
    <property type="component" value="Unassembled WGS sequence"/>
</dbReference>
<dbReference type="RefSeq" id="WP_349246660.1">
    <property type="nucleotide sequence ID" value="NZ_JASCXX010000031.1"/>
</dbReference>
<evidence type="ECO:0000313" key="2">
    <source>
        <dbReference type="EMBL" id="MDI6451252.1"/>
    </source>
</evidence>
<dbReference type="Gene3D" id="3.40.50.1820">
    <property type="entry name" value="alpha/beta hydrolase"/>
    <property type="match status" value="1"/>
</dbReference>
<dbReference type="InterPro" id="IPR029058">
    <property type="entry name" value="AB_hydrolase_fold"/>
</dbReference>
<keyword evidence="3" id="KW-1185">Reference proteome</keyword>
<dbReference type="AlphaFoldDB" id="A0AAW6U037"/>
<gene>
    <name evidence="2" type="ORF">QJ522_19475</name>
</gene>
<feature type="domain" description="AB hydrolase-1" evidence="1">
    <location>
        <begin position="173"/>
        <end position="413"/>
    </location>
</feature>
<dbReference type="PANTHER" id="PTHR43265">
    <property type="entry name" value="ESTERASE ESTD"/>
    <property type="match status" value="1"/>
</dbReference>
<evidence type="ECO:0000259" key="1">
    <source>
        <dbReference type="Pfam" id="PF12697"/>
    </source>
</evidence>
<dbReference type="EMBL" id="JASCXX010000031">
    <property type="protein sequence ID" value="MDI6451252.1"/>
    <property type="molecule type" value="Genomic_DNA"/>
</dbReference>
<keyword evidence="2" id="KW-0378">Hydrolase</keyword>
<organism evidence="2 3">
    <name type="scientific">Anaerobaca lacustris</name>
    <dbReference type="NCBI Taxonomy" id="3044600"/>
    <lineage>
        <taxon>Bacteria</taxon>
        <taxon>Pseudomonadati</taxon>
        <taxon>Planctomycetota</taxon>
        <taxon>Phycisphaerae</taxon>
        <taxon>Sedimentisphaerales</taxon>
        <taxon>Anaerobacaceae</taxon>
        <taxon>Anaerobaca</taxon>
    </lineage>
</organism>
<accession>A0AAW6U037</accession>
<proteinExistence type="predicted"/>